<dbReference type="InterPro" id="IPR006305">
    <property type="entry name" value="FliQ"/>
</dbReference>
<comment type="subcellular location">
    <subcellularLocation>
        <location evidence="1 9">Cell membrane</location>
        <topology evidence="1">Multi-pass membrane protein</topology>
    </subcellularLocation>
    <subcellularLocation>
        <location evidence="9">Bacterial flagellum basal body</location>
    </subcellularLocation>
</comment>
<dbReference type="GO" id="GO:0044780">
    <property type="term" value="P:bacterial-type flagellum assembly"/>
    <property type="evidence" value="ECO:0007669"/>
    <property type="project" value="InterPro"/>
</dbReference>
<sequence>MTTSEIIGVFQAAILVTMKLAMPILVSSVLIGLVIAVLQAATQIHEQTLSFVPKLLIIAVVLILLGPWMMEVMSDFVTYIFSLIENLN</sequence>
<dbReference type="PRINTS" id="PR00952">
    <property type="entry name" value="TYPE3IMQPROT"/>
</dbReference>
<gene>
    <name evidence="9 10" type="primary">fliQ</name>
    <name evidence="10" type="ORF">E7512_03565</name>
</gene>
<keyword evidence="4 9" id="KW-1003">Cell membrane</keyword>
<evidence type="ECO:0000256" key="1">
    <source>
        <dbReference type="ARBA" id="ARBA00004651"/>
    </source>
</evidence>
<dbReference type="GO" id="GO:0009306">
    <property type="term" value="P:protein secretion"/>
    <property type="evidence" value="ECO:0007669"/>
    <property type="project" value="InterPro"/>
</dbReference>
<evidence type="ECO:0000256" key="2">
    <source>
        <dbReference type="ARBA" id="ARBA00006156"/>
    </source>
</evidence>
<comment type="function">
    <text evidence="9">Role in flagellar biosynthesis.</text>
</comment>
<dbReference type="PANTHER" id="PTHR34040">
    <property type="entry name" value="FLAGELLAR BIOSYNTHETIC PROTEIN FLIQ"/>
    <property type="match status" value="1"/>
</dbReference>
<evidence type="ECO:0000256" key="8">
    <source>
        <dbReference type="ARBA" id="ARBA00023143"/>
    </source>
</evidence>
<dbReference type="RefSeq" id="WP_020073281.1">
    <property type="nucleotide sequence ID" value="NZ_JBKWRC010000001.1"/>
</dbReference>
<feature type="transmembrane region" description="Helical" evidence="9">
    <location>
        <begin position="20"/>
        <end position="39"/>
    </location>
</feature>
<dbReference type="Proteomes" id="UP000754750">
    <property type="component" value="Unassembled WGS sequence"/>
</dbReference>
<dbReference type="PIRSF" id="PIRSF004669">
    <property type="entry name" value="FliQ"/>
    <property type="match status" value="1"/>
</dbReference>
<evidence type="ECO:0000313" key="11">
    <source>
        <dbReference type="Proteomes" id="UP000754750"/>
    </source>
</evidence>
<dbReference type="PANTHER" id="PTHR34040:SF2">
    <property type="entry name" value="FLAGELLAR BIOSYNTHETIC PROTEIN FLIQ"/>
    <property type="match status" value="1"/>
</dbReference>
<name>A0A928Q488_9FIRM</name>
<dbReference type="GO" id="GO:0009425">
    <property type="term" value="C:bacterial-type flagellum basal body"/>
    <property type="evidence" value="ECO:0007669"/>
    <property type="project" value="UniProtKB-SubCell"/>
</dbReference>
<keyword evidence="5 9" id="KW-0812">Transmembrane</keyword>
<evidence type="ECO:0000313" key="10">
    <source>
        <dbReference type="EMBL" id="MBE6832650.1"/>
    </source>
</evidence>
<dbReference type="AlphaFoldDB" id="A0A928Q488"/>
<accession>A0A928Q488</accession>
<feature type="transmembrane region" description="Helical" evidence="9">
    <location>
        <begin position="51"/>
        <end position="70"/>
    </location>
</feature>
<evidence type="ECO:0000256" key="7">
    <source>
        <dbReference type="ARBA" id="ARBA00023136"/>
    </source>
</evidence>
<evidence type="ECO:0000256" key="4">
    <source>
        <dbReference type="ARBA" id="ARBA00022475"/>
    </source>
</evidence>
<keyword evidence="10" id="KW-0966">Cell projection</keyword>
<protein>
    <recommendedName>
        <fullName evidence="3 9">Flagellar biosynthetic protein FliQ</fullName>
    </recommendedName>
</protein>
<keyword evidence="10" id="KW-0282">Flagellum</keyword>
<evidence type="ECO:0000256" key="5">
    <source>
        <dbReference type="ARBA" id="ARBA00022692"/>
    </source>
</evidence>
<evidence type="ECO:0000256" key="6">
    <source>
        <dbReference type="ARBA" id="ARBA00022989"/>
    </source>
</evidence>
<organism evidence="10 11">
    <name type="scientific">Faecalispora sporosphaeroides</name>
    <dbReference type="NCBI Taxonomy" id="1549"/>
    <lineage>
        <taxon>Bacteria</taxon>
        <taxon>Bacillati</taxon>
        <taxon>Bacillota</taxon>
        <taxon>Clostridia</taxon>
        <taxon>Eubacteriales</taxon>
        <taxon>Oscillospiraceae</taxon>
        <taxon>Faecalispora</taxon>
    </lineage>
</organism>
<dbReference type="Pfam" id="PF01313">
    <property type="entry name" value="Bac_export_3"/>
    <property type="match status" value="1"/>
</dbReference>
<reference evidence="10" key="1">
    <citation type="submission" date="2019-04" db="EMBL/GenBank/DDBJ databases">
        <title>Evolution of Biomass-Degrading Anaerobic Consortia Revealed by Metagenomics.</title>
        <authorList>
            <person name="Peng X."/>
        </authorList>
    </citation>
    <scope>NUCLEOTIDE SEQUENCE</scope>
    <source>
        <strain evidence="10">SIG551</strain>
    </source>
</reference>
<keyword evidence="8 9" id="KW-0975">Bacterial flagellum</keyword>
<dbReference type="NCBIfam" id="TIGR01402">
    <property type="entry name" value="fliQ"/>
    <property type="match status" value="1"/>
</dbReference>
<evidence type="ECO:0000256" key="3">
    <source>
        <dbReference type="ARBA" id="ARBA00021718"/>
    </source>
</evidence>
<comment type="similarity">
    <text evidence="2 9">Belongs to the FliQ/MopD/SpaQ family.</text>
</comment>
<dbReference type="GO" id="GO:0005886">
    <property type="term" value="C:plasma membrane"/>
    <property type="evidence" value="ECO:0007669"/>
    <property type="project" value="UniProtKB-SubCell"/>
</dbReference>
<keyword evidence="10" id="KW-0969">Cilium</keyword>
<keyword evidence="6 9" id="KW-1133">Transmembrane helix</keyword>
<dbReference type="InterPro" id="IPR002191">
    <property type="entry name" value="Bac_export_3"/>
</dbReference>
<proteinExistence type="inferred from homology"/>
<dbReference type="EMBL" id="SVNY01000002">
    <property type="protein sequence ID" value="MBE6832650.1"/>
    <property type="molecule type" value="Genomic_DNA"/>
</dbReference>
<evidence type="ECO:0000256" key="9">
    <source>
        <dbReference type="RuleBase" id="RU364090"/>
    </source>
</evidence>
<comment type="caution">
    <text evidence="10">The sequence shown here is derived from an EMBL/GenBank/DDBJ whole genome shotgun (WGS) entry which is preliminary data.</text>
</comment>
<keyword evidence="7 9" id="KW-0472">Membrane</keyword>